<evidence type="ECO:0000256" key="5">
    <source>
        <dbReference type="ARBA" id="ARBA00023136"/>
    </source>
</evidence>
<feature type="compositionally biased region" description="Basic and acidic residues" evidence="6">
    <location>
        <begin position="88"/>
        <end position="100"/>
    </location>
</feature>
<feature type="region of interest" description="Disordered" evidence="6">
    <location>
        <begin position="64"/>
        <end position="116"/>
    </location>
</feature>
<dbReference type="AlphaFoldDB" id="A0AAN8V5C6"/>
<proteinExistence type="inferred from homology"/>
<accession>A0AAN8V5C6</accession>
<dbReference type="PANTHER" id="PTHR11119">
    <property type="entry name" value="XANTHINE-URACIL / VITAMIN C PERMEASE FAMILY MEMBER"/>
    <property type="match status" value="1"/>
</dbReference>
<evidence type="ECO:0000256" key="3">
    <source>
        <dbReference type="ARBA" id="ARBA00022692"/>
    </source>
</evidence>
<feature type="transmembrane region" description="Helical" evidence="7">
    <location>
        <begin position="426"/>
        <end position="446"/>
    </location>
</feature>
<feature type="transmembrane region" description="Helical" evidence="7">
    <location>
        <begin position="583"/>
        <end position="604"/>
    </location>
</feature>
<keyword evidence="9" id="KW-1185">Reference proteome</keyword>
<dbReference type="GO" id="GO:0022857">
    <property type="term" value="F:transmembrane transporter activity"/>
    <property type="evidence" value="ECO:0007669"/>
    <property type="project" value="InterPro"/>
</dbReference>
<feature type="transmembrane region" description="Helical" evidence="7">
    <location>
        <begin position="641"/>
        <end position="659"/>
    </location>
</feature>
<dbReference type="NCBIfam" id="NF037981">
    <property type="entry name" value="NCS2_1"/>
    <property type="match status" value="1"/>
</dbReference>
<evidence type="ECO:0000256" key="6">
    <source>
        <dbReference type="SAM" id="MobiDB-lite"/>
    </source>
</evidence>
<dbReference type="Pfam" id="PF00860">
    <property type="entry name" value="Xan_ur_permease"/>
    <property type="match status" value="1"/>
</dbReference>
<reference evidence="8 9" key="1">
    <citation type="submission" date="2023-12" db="EMBL/GenBank/DDBJ databases">
        <title>A high-quality genome assembly for Dillenia turbinata (Dilleniales).</title>
        <authorList>
            <person name="Chanderbali A."/>
        </authorList>
    </citation>
    <scope>NUCLEOTIDE SEQUENCE [LARGE SCALE GENOMIC DNA]</scope>
    <source>
        <strain evidence="8">LSX21</strain>
        <tissue evidence="8">Leaf</tissue>
    </source>
</reference>
<feature type="transmembrane region" description="Helical" evidence="7">
    <location>
        <begin position="694"/>
        <end position="714"/>
    </location>
</feature>
<gene>
    <name evidence="8" type="ORF">RJ641_010041</name>
</gene>
<feature type="transmembrane region" description="Helical" evidence="7">
    <location>
        <begin position="276"/>
        <end position="296"/>
    </location>
</feature>
<keyword evidence="4 7" id="KW-1133">Transmembrane helix</keyword>
<feature type="non-terminal residue" evidence="8">
    <location>
        <position position="759"/>
    </location>
</feature>
<dbReference type="GO" id="GO:0016020">
    <property type="term" value="C:membrane"/>
    <property type="evidence" value="ECO:0007669"/>
    <property type="project" value="UniProtKB-SubCell"/>
</dbReference>
<feature type="transmembrane region" description="Helical" evidence="7">
    <location>
        <begin position="302"/>
        <end position="319"/>
    </location>
</feature>
<feature type="transmembrane region" description="Helical" evidence="7">
    <location>
        <begin position="340"/>
        <end position="362"/>
    </location>
</feature>
<evidence type="ECO:0000256" key="1">
    <source>
        <dbReference type="ARBA" id="ARBA00004141"/>
    </source>
</evidence>
<dbReference type="EMBL" id="JBAMMX010000017">
    <property type="protein sequence ID" value="KAK6923841.1"/>
    <property type="molecule type" value="Genomic_DNA"/>
</dbReference>
<evidence type="ECO:0000313" key="9">
    <source>
        <dbReference type="Proteomes" id="UP001370490"/>
    </source>
</evidence>
<evidence type="ECO:0000256" key="7">
    <source>
        <dbReference type="SAM" id="Phobius"/>
    </source>
</evidence>
<evidence type="ECO:0000256" key="4">
    <source>
        <dbReference type="ARBA" id="ARBA00022989"/>
    </source>
</evidence>
<feature type="region of interest" description="Disordered" evidence="6">
    <location>
        <begin position="1"/>
        <end position="39"/>
    </location>
</feature>
<name>A0AAN8V5C6_9MAGN</name>
<dbReference type="Proteomes" id="UP001370490">
    <property type="component" value="Unassembled WGS sequence"/>
</dbReference>
<comment type="caution">
    <text evidence="8">The sequence shown here is derived from an EMBL/GenBank/DDBJ whole genome shotgun (WGS) entry which is preliminary data.</text>
</comment>
<dbReference type="InterPro" id="IPR006043">
    <property type="entry name" value="NCS2"/>
</dbReference>
<keyword evidence="5 7" id="KW-0472">Membrane</keyword>
<feature type="compositionally biased region" description="Basic and acidic residues" evidence="6">
    <location>
        <begin position="66"/>
        <end position="78"/>
    </location>
</feature>
<evidence type="ECO:0000256" key="2">
    <source>
        <dbReference type="ARBA" id="ARBA00008821"/>
    </source>
</evidence>
<keyword evidence="3 7" id="KW-0812">Transmembrane</keyword>
<comment type="subcellular location">
    <subcellularLocation>
        <location evidence="1">Membrane</location>
        <topology evidence="1">Multi-pass membrane protein</topology>
    </subcellularLocation>
</comment>
<feature type="transmembrane region" description="Helical" evidence="7">
    <location>
        <begin position="242"/>
        <end position="264"/>
    </location>
</feature>
<evidence type="ECO:0000313" key="8">
    <source>
        <dbReference type="EMBL" id="KAK6923841.1"/>
    </source>
</evidence>
<comment type="similarity">
    <text evidence="2">Belongs to the nucleobase:cation symporter-2 (NCS2) (TC 2.A.40) family.</text>
</comment>
<feature type="compositionally biased region" description="Polar residues" evidence="6">
    <location>
        <begin position="1"/>
        <end position="10"/>
    </location>
</feature>
<organism evidence="8 9">
    <name type="scientific">Dillenia turbinata</name>
    <dbReference type="NCBI Taxonomy" id="194707"/>
    <lineage>
        <taxon>Eukaryota</taxon>
        <taxon>Viridiplantae</taxon>
        <taxon>Streptophyta</taxon>
        <taxon>Embryophyta</taxon>
        <taxon>Tracheophyta</taxon>
        <taxon>Spermatophyta</taxon>
        <taxon>Magnoliopsida</taxon>
        <taxon>eudicotyledons</taxon>
        <taxon>Gunneridae</taxon>
        <taxon>Pentapetalae</taxon>
        <taxon>Dilleniales</taxon>
        <taxon>Dilleniaceae</taxon>
        <taxon>Dillenia</taxon>
    </lineage>
</organism>
<feature type="transmembrane region" description="Helical" evidence="7">
    <location>
        <begin position="393"/>
        <end position="414"/>
    </location>
</feature>
<protein>
    <submittedName>
        <fullName evidence="8">Nucleobase cation symporter 2 family</fullName>
    </submittedName>
</protein>
<feature type="transmembrane region" description="Helical" evidence="7">
    <location>
        <begin position="368"/>
        <end position="386"/>
    </location>
</feature>
<feature type="transmembrane region" description="Helical" evidence="7">
    <location>
        <begin position="610"/>
        <end position="629"/>
    </location>
</feature>
<sequence length="759" mass="83077">MEAGSSSATLENGRRQKGIDKNQYSMPPKLEPFVPRKDHNPRELRSWAKRTGFVSNFSGEVLSTVNERKREQSGRDDTSEFDLESGEIDSKEKTYPKVEIDPIFGRPGANNRGIEIEPVSRPRPVRPILEDDGESSLREVMGRNENERRRIGAAPVFGINENERKVQPKTNVNGNRNLQEEALVSPMLSPGMEQKKDEGIEKREREADIYPGGGGEPAGPGGWRISQRMKCGIRDNPGYVPLIYYGIQHYLSLAGSLIFIPVIVVPAMGGTDKDTATVISTMLLVSGITTILHSYFGTRLPLVQGSSFVFLAPVLLILNSQEYRNLSEHKFRHIMRELQGAIIVGSIFQCSLGFSGFMSLFLRFVNPVVVSPTVAAIGLAFFSYGFPQAGGCVEISIPLILLVLIFTLVCQFSSFSCKPGLDSVPLSVILIWAYAFFLTAGGAYNYKGCSSAVPTSNILVDSCRRHAYTMKHCRTDVSNAWRTAAWVRVPYPFQWGIPVFHFRTSLIMIIVLLIASVDSIGTYHFSALQVHSKPPTPGIVSRGVGMEGFCSLLAGLWGTGTGSTTLTENVHTINVTKVASRRAVQLGAILLIFFSFIGKVGAILASIPQALAASVLCFVWALVVALGLSTLQYSQTASFRNITIVGVSLFLGLSIPAYVQQYQPKSSLILPSYFVPYAAASDGPVNTGSKDLDFALNGLLSMNMVVTLLLAFVLDNTVPGSRQERGVYIWSSAEDLTTDPSIRADYSLPARVAHCFRWA</sequence>